<evidence type="ECO:0000313" key="5">
    <source>
        <dbReference type="Proteomes" id="UP000017127"/>
    </source>
</evidence>
<evidence type="ECO:0000259" key="3">
    <source>
        <dbReference type="PROSITE" id="PS50125"/>
    </source>
</evidence>
<dbReference type="SMART" id="SM00044">
    <property type="entry name" value="CYCc"/>
    <property type="match status" value="1"/>
</dbReference>
<dbReference type="AlphaFoldDB" id="U7QRL7"/>
<keyword evidence="2" id="KW-0812">Transmembrane</keyword>
<dbReference type="InterPro" id="IPR001054">
    <property type="entry name" value="A/G_cyclase"/>
</dbReference>
<dbReference type="GO" id="GO:0004016">
    <property type="term" value="F:adenylate cyclase activity"/>
    <property type="evidence" value="ECO:0007669"/>
    <property type="project" value="UniProtKB-ARBA"/>
</dbReference>
<dbReference type="CDD" id="cd07302">
    <property type="entry name" value="CHD"/>
    <property type="match status" value="1"/>
</dbReference>
<dbReference type="GO" id="GO:0009190">
    <property type="term" value="P:cyclic nucleotide biosynthetic process"/>
    <property type="evidence" value="ECO:0007669"/>
    <property type="project" value="InterPro"/>
</dbReference>
<organism evidence="4 5">
    <name type="scientific">Lyngbya aestuarii BL J</name>
    <dbReference type="NCBI Taxonomy" id="1348334"/>
    <lineage>
        <taxon>Bacteria</taxon>
        <taxon>Bacillati</taxon>
        <taxon>Cyanobacteriota</taxon>
        <taxon>Cyanophyceae</taxon>
        <taxon>Oscillatoriophycideae</taxon>
        <taxon>Oscillatoriales</taxon>
        <taxon>Microcoleaceae</taxon>
        <taxon>Lyngbya</taxon>
    </lineage>
</organism>
<protein>
    <submittedName>
        <fullName evidence="4">Adenylate and Guanylate cyclase catalytic domain protein</fullName>
    </submittedName>
</protein>
<keyword evidence="2" id="KW-1133">Transmembrane helix</keyword>
<feature type="transmembrane region" description="Helical" evidence="2">
    <location>
        <begin position="20"/>
        <end position="38"/>
    </location>
</feature>
<keyword evidence="5" id="KW-1185">Reference proteome</keyword>
<dbReference type="InterPro" id="IPR029787">
    <property type="entry name" value="Nucleotide_cyclase"/>
</dbReference>
<name>U7QRL7_9CYAN</name>
<evidence type="ECO:0000256" key="2">
    <source>
        <dbReference type="SAM" id="Phobius"/>
    </source>
</evidence>
<evidence type="ECO:0000313" key="4">
    <source>
        <dbReference type="EMBL" id="ERT09907.1"/>
    </source>
</evidence>
<dbReference type="RefSeq" id="WP_023063969.1">
    <property type="nucleotide sequence ID" value="NZ_AUZM01000001.1"/>
</dbReference>
<accession>U7QRL7</accession>
<dbReference type="SUPFAM" id="SSF55073">
    <property type="entry name" value="Nucleotide cyclase"/>
    <property type="match status" value="1"/>
</dbReference>
<reference evidence="4 5" key="1">
    <citation type="journal article" date="2013" name="Front. Microbiol.">
        <title>Comparative genomic analyses of the cyanobacterium, Lyngbya aestuarii BL J, a powerful hydrogen producer.</title>
        <authorList>
            <person name="Kothari A."/>
            <person name="Vaughn M."/>
            <person name="Garcia-Pichel F."/>
        </authorList>
    </citation>
    <scope>NUCLEOTIDE SEQUENCE [LARGE SCALE GENOMIC DNA]</scope>
    <source>
        <strain evidence="4 5">BL J</strain>
    </source>
</reference>
<feature type="domain" description="Guanylate cyclase" evidence="3">
    <location>
        <begin position="21"/>
        <end position="167"/>
    </location>
</feature>
<gene>
    <name evidence="4" type="ORF">M595_0086</name>
</gene>
<dbReference type="EMBL" id="AUZM01000001">
    <property type="protein sequence ID" value="ERT09907.1"/>
    <property type="molecule type" value="Genomic_DNA"/>
</dbReference>
<dbReference type="Proteomes" id="UP000017127">
    <property type="component" value="Unassembled WGS sequence"/>
</dbReference>
<evidence type="ECO:0000256" key="1">
    <source>
        <dbReference type="ARBA" id="ARBA00005381"/>
    </source>
</evidence>
<dbReference type="Gene3D" id="3.30.70.1230">
    <property type="entry name" value="Nucleotide cyclase"/>
    <property type="match status" value="1"/>
</dbReference>
<comment type="caution">
    <text evidence="4">The sequence shown here is derived from an EMBL/GenBank/DDBJ whole genome shotgun (WGS) entry which is preliminary data.</text>
</comment>
<keyword evidence="2" id="KW-0472">Membrane</keyword>
<dbReference type="PATRIC" id="fig|1348334.3.peg.84"/>
<dbReference type="InterPro" id="IPR050697">
    <property type="entry name" value="Adenylyl/Guanylyl_Cyclase_3/4"/>
</dbReference>
<dbReference type="PANTHER" id="PTHR43081">
    <property type="entry name" value="ADENYLATE CYCLASE, TERMINAL-DIFFERENTIATION SPECIFIC-RELATED"/>
    <property type="match status" value="1"/>
</dbReference>
<dbReference type="GO" id="GO:0035556">
    <property type="term" value="P:intracellular signal transduction"/>
    <property type="evidence" value="ECO:0007669"/>
    <property type="project" value="InterPro"/>
</dbReference>
<sequence length="218" mass="24277">MKFNITRKKLKQSLWKGRNIAVIFSTVVGLVLLLRSLGQLQGLEWMALDLFFRWHPPEPLDSQIVLDHDGVVDKFIGDAVMAVFGIPIPRTTSEDISQDATAAVRCALEMGTQLATLNQHWHQKGLPTVAMRVGIATGLVVAGSLGGLRRQNYTTIGDTVNLAARLESYEKSMQDGICRILISEETYQYVYHQFSTQLIGKVKLKGKEKSLAVYQVFA</sequence>
<dbReference type="PROSITE" id="PS50125">
    <property type="entry name" value="GUANYLATE_CYCLASE_2"/>
    <property type="match status" value="1"/>
</dbReference>
<proteinExistence type="inferred from homology"/>
<dbReference type="PANTHER" id="PTHR43081:SF1">
    <property type="entry name" value="ADENYLATE CYCLASE, TERMINAL-DIFFERENTIATION SPECIFIC"/>
    <property type="match status" value="1"/>
</dbReference>
<comment type="similarity">
    <text evidence="1">Belongs to the adenylyl cyclase class-3 family.</text>
</comment>
<dbReference type="Pfam" id="PF00211">
    <property type="entry name" value="Guanylate_cyc"/>
    <property type="match status" value="1"/>
</dbReference>